<proteinExistence type="predicted"/>
<dbReference type="OrthoDB" id="3778270at2"/>
<comment type="caution">
    <text evidence="1">The sequence shown here is derived from an EMBL/GenBank/DDBJ whole genome shotgun (WGS) entry which is preliminary data.</text>
</comment>
<dbReference type="GO" id="GO:0016491">
    <property type="term" value="F:oxidoreductase activity"/>
    <property type="evidence" value="ECO:0007669"/>
    <property type="project" value="InterPro"/>
</dbReference>
<evidence type="ECO:0000313" key="1">
    <source>
        <dbReference type="EMBL" id="TMR35752.1"/>
    </source>
</evidence>
<dbReference type="InterPro" id="IPR012349">
    <property type="entry name" value="Split_barrel_FMN-bd"/>
</dbReference>
<dbReference type="AlphaFoldDB" id="A0A5S4GSN1"/>
<dbReference type="Gene3D" id="2.30.110.10">
    <property type="entry name" value="Electron Transport, Fmn-binding Protein, Chain A"/>
    <property type="match status" value="1"/>
</dbReference>
<dbReference type="Proteomes" id="UP000306628">
    <property type="component" value="Unassembled WGS sequence"/>
</dbReference>
<dbReference type="RefSeq" id="WP_138689858.1">
    <property type="nucleotide sequence ID" value="NZ_JBHSAZ010000089.1"/>
</dbReference>
<protein>
    <submittedName>
        <fullName evidence="1">DUF385 domain-containing protein</fullName>
    </submittedName>
</protein>
<dbReference type="InterPro" id="IPR004378">
    <property type="entry name" value="F420H2_quin_Rdtase"/>
</dbReference>
<accession>A0A5S4GSN1</accession>
<sequence>MKHDSGLWQRWHHWLYPGGRPNRVARAMNLAWRGLHSTGWVGRAVTLEVRGRRTGRVIAFPLVAADYEGERYLVSMLGQDANWVLNVRAAGGRAVLRHGRRVKVRLEEVEPGARAPVLRRYLDLAPGARPHVPVDRRAPLAEFERIAGQVPVFRITESR</sequence>
<gene>
    <name evidence="1" type="ORF">ETD85_12625</name>
</gene>
<evidence type="ECO:0000313" key="2">
    <source>
        <dbReference type="Proteomes" id="UP000306628"/>
    </source>
</evidence>
<organism evidence="1 2">
    <name type="scientific">Nonomuraea zeae</name>
    <dbReference type="NCBI Taxonomy" id="1642303"/>
    <lineage>
        <taxon>Bacteria</taxon>
        <taxon>Bacillati</taxon>
        <taxon>Actinomycetota</taxon>
        <taxon>Actinomycetes</taxon>
        <taxon>Streptosporangiales</taxon>
        <taxon>Streptosporangiaceae</taxon>
        <taxon>Nonomuraea</taxon>
    </lineage>
</organism>
<reference evidence="1 2" key="1">
    <citation type="submission" date="2019-05" db="EMBL/GenBank/DDBJ databases">
        <title>Draft genome sequence of Nonomuraea zeae DSM 100528.</title>
        <authorList>
            <person name="Saricaoglu S."/>
            <person name="Isik K."/>
        </authorList>
    </citation>
    <scope>NUCLEOTIDE SEQUENCE [LARGE SCALE GENOMIC DNA]</scope>
    <source>
        <strain evidence="1 2">DSM 100528</strain>
    </source>
</reference>
<name>A0A5S4GSN1_9ACTN</name>
<dbReference type="EMBL" id="VCKX01000030">
    <property type="protein sequence ID" value="TMR35752.1"/>
    <property type="molecule type" value="Genomic_DNA"/>
</dbReference>
<dbReference type="Pfam" id="PF04075">
    <property type="entry name" value="F420H2_quin_red"/>
    <property type="match status" value="1"/>
</dbReference>
<keyword evidence="2" id="KW-1185">Reference proteome</keyword>